<reference evidence="2" key="3">
    <citation type="submission" date="2025-09" db="UniProtKB">
        <authorList>
            <consortium name="Ensembl"/>
        </authorList>
    </citation>
    <scope>IDENTIFICATION</scope>
</reference>
<protein>
    <submittedName>
        <fullName evidence="2">Uncharacterized protein</fullName>
    </submittedName>
</protein>
<dbReference type="AlphaFoldDB" id="A0A8I5NAV8"/>
<keyword evidence="1" id="KW-0812">Transmembrane</keyword>
<keyword evidence="1" id="KW-0472">Membrane</keyword>
<dbReference type="Ensembl" id="ENSPANT00000080461.1">
    <property type="protein sequence ID" value="ENSPANP00000050371.1"/>
    <property type="gene ID" value="ENSPANG00000045323.1"/>
</dbReference>
<evidence type="ECO:0000313" key="2">
    <source>
        <dbReference type="Ensembl" id="ENSPANP00000050371.1"/>
    </source>
</evidence>
<dbReference type="PANTHER" id="PTHR12138">
    <property type="entry name" value="PRIMATE-EXPANDED PROTEIN FAMILY"/>
    <property type="match status" value="1"/>
</dbReference>
<dbReference type="PANTHER" id="PTHR12138:SF75">
    <property type="entry name" value="SECRETED PROTEIN"/>
    <property type="match status" value="1"/>
</dbReference>
<keyword evidence="3" id="KW-1185">Reference proteome</keyword>
<reference evidence="2 3" key="1">
    <citation type="submission" date="2012-03" db="EMBL/GenBank/DDBJ databases">
        <title>Whole Genome Assembly of Papio anubis.</title>
        <authorList>
            <person name="Liu Y.L."/>
            <person name="Abraham K.A."/>
            <person name="Akbar H.A."/>
            <person name="Ali S.A."/>
            <person name="Anosike U.A."/>
            <person name="Aqrawi P.A."/>
            <person name="Arias F.A."/>
            <person name="Attaway T.A."/>
            <person name="Awwad R.A."/>
            <person name="Babu C.B."/>
            <person name="Bandaranaike D.B."/>
            <person name="Battles P.B."/>
            <person name="Bell A.B."/>
            <person name="Beltran B.B."/>
            <person name="Berhane-Mersha D.B."/>
            <person name="Bess C.B."/>
            <person name="Bickham C.B."/>
            <person name="Bolden T.B."/>
            <person name="Carter K.C."/>
            <person name="Chau D.C."/>
            <person name="Chavez A.C."/>
            <person name="Clerc-Blankenburg K.C."/>
            <person name="Coyle M.C."/>
            <person name="Dao M.D."/>
            <person name="Davila M.L.D."/>
            <person name="Davy-Carroll L.D."/>
            <person name="Denson S.D."/>
            <person name="Dinh H.D."/>
            <person name="Fernandez S.F."/>
            <person name="Fernando P.F."/>
            <person name="Forbes L.F."/>
            <person name="Francis C.F."/>
            <person name="Francisco L.F."/>
            <person name="Fu Q.F."/>
            <person name="Garcia-Iii R.G."/>
            <person name="Garrett T.G."/>
            <person name="Gross S.G."/>
            <person name="Gubbala S.G."/>
            <person name="Hirani K.H."/>
            <person name="Hogues M.H."/>
            <person name="Hollins B.H."/>
            <person name="Jackson L.J."/>
            <person name="Javaid M.J."/>
            <person name="Jhangiani S.J."/>
            <person name="Johnson A.J."/>
            <person name="Johnson B.J."/>
            <person name="Jones J.J."/>
            <person name="Joshi V.J."/>
            <person name="Kalu J.K."/>
            <person name="Khan N.K."/>
            <person name="Korchina V.K."/>
            <person name="Kovar C.K."/>
            <person name="Lago L.L."/>
            <person name="Lara F.L."/>
            <person name="Le T.-K.L."/>
            <person name="Lee S.L."/>
            <person name="Legall-Iii F.L."/>
            <person name="Lemon S.L."/>
            <person name="Liu J.L."/>
            <person name="Liu Y.-S.L."/>
            <person name="Liyanage D.L."/>
            <person name="Lopez J.L."/>
            <person name="Lorensuhewa L.L."/>
            <person name="Mata R.M."/>
            <person name="Mathew T.M."/>
            <person name="Mercado C.M."/>
            <person name="Mercado I.M."/>
            <person name="Morales K.M."/>
            <person name="Morgan M.M."/>
            <person name="Munidasa M.M."/>
            <person name="Ngo D.N."/>
            <person name="Nguyen L.N."/>
            <person name="Nguyen T.N."/>
            <person name="Nguyen N.N."/>
            <person name="Obregon M.O."/>
            <person name="Okwuonu G.O."/>
            <person name="Ongeri F.O."/>
            <person name="Onwere C.O."/>
            <person name="Osifeso I.O."/>
            <person name="Parra A.P."/>
            <person name="Patil S.P."/>
            <person name="Perez A.P."/>
            <person name="Perez Y.P."/>
            <person name="Pham C.P."/>
            <person name="Pu L.-L.P."/>
            <person name="Puazo M.P."/>
            <person name="Quiroz J.Q."/>
            <person name="Rouhana J.R."/>
            <person name="Ruiz M.R."/>
            <person name="Ruiz S.-J.R."/>
            <person name="Saada N.S."/>
            <person name="Santibanez J.S."/>
            <person name="Scheel M.S."/>
            <person name="Schneider B.S."/>
            <person name="Simmons D.S."/>
            <person name="Sisson I.S."/>
            <person name="Tang L.-Y.T."/>
            <person name="Thornton R.T."/>
            <person name="Tisius J.T."/>
            <person name="Toledanes G.T."/>
            <person name="Trejos Z.T."/>
            <person name="Usmani K.U."/>
            <person name="Varghese R.V."/>
            <person name="Vattathil S.V."/>
            <person name="Vee V.V."/>
            <person name="Walker D.W."/>
            <person name="Weissenberger G.W."/>
            <person name="White C.W."/>
            <person name="Williams A.W."/>
            <person name="Woodworth J.W."/>
            <person name="Wright R.W."/>
            <person name="Zhu Y.Z."/>
            <person name="Han Y.H."/>
            <person name="Newsham I.N."/>
            <person name="Nazareth L.N."/>
            <person name="Worley K.W."/>
            <person name="Muzny D.M."/>
            <person name="Rogers J.R."/>
            <person name="Gibbs R.G."/>
        </authorList>
    </citation>
    <scope>NUCLEOTIDE SEQUENCE [LARGE SCALE GENOMIC DNA]</scope>
</reference>
<dbReference type="Proteomes" id="UP000028761">
    <property type="component" value="Chromosome 3"/>
</dbReference>
<reference evidence="2" key="2">
    <citation type="submission" date="2025-08" db="UniProtKB">
        <authorList>
            <consortium name="Ensembl"/>
        </authorList>
    </citation>
    <scope>IDENTIFICATION</scope>
</reference>
<evidence type="ECO:0000313" key="3">
    <source>
        <dbReference type="Proteomes" id="UP000028761"/>
    </source>
</evidence>
<feature type="transmembrane region" description="Helical" evidence="1">
    <location>
        <begin position="12"/>
        <end position="28"/>
    </location>
</feature>
<proteinExistence type="predicted"/>
<name>A0A8I5NAV8_PAPAN</name>
<organism evidence="2 3">
    <name type="scientific">Papio anubis</name>
    <name type="common">Olive baboon</name>
    <dbReference type="NCBI Taxonomy" id="9555"/>
    <lineage>
        <taxon>Eukaryota</taxon>
        <taxon>Metazoa</taxon>
        <taxon>Chordata</taxon>
        <taxon>Craniata</taxon>
        <taxon>Vertebrata</taxon>
        <taxon>Euteleostomi</taxon>
        <taxon>Mammalia</taxon>
        <taxon>Eutheria</taxon>
        <taxon>Euarchontoglires</taxon>
        <taxon>Primates</taxon>
        <taxon>Haplorrhini</taxon>
        <taxon>Catarrhini</taxon>
        <taxon>Cercopithecidae</taxon>
        <taxon>Cercopithecinae</taxon>
        <taxon>Papio</taxon>
    </lineage>
</organism>
<dbReference type="GeneTree" id="ENSGT00940000163505"/>
<feature type="transmembrane region" description="Helical" evidence="1">
    <location>
        <begin position="73"/>
        <end position="90"/>
    </location>
</feature>
<accession>A0A8I5NAV8</accession>
<evidence type="ECO:0000256" key="1">
    <source>
        <dbReference type="SAM" id="Phobius"/>
    </source>
</evidence>
<sequence length="91" mass="10736">MLATLKFRQNIGIYIYIYIFIYIYIYFLRQSLALSPRLECSGRISAHCKLRLPGSRHSPASASRVAGTTGTRHLVRLVFFFFFFFFFFCIF</sequence>
<keyword evidence="1" id="KW-1133">Transmembrane helix</keyword>